<dbReference type="SUPFAM" id="SSF47413">
    <property type="entry name" value="lambda repressor-like DNA-binding domains"/>
    <property type="match status" value="1"/>
</dbReference>
<evidence type="ECO:0000313" key="3">
    <source>
        <dbReference type="Proteomes" id="UP000321150"/>
    </source>
</evidence>
<dbReference type="InterPro" id="IPR010982">
    <property type="entry name" value="Lambda_DNA-bd_dom_sf"/>
</dbReference>
<dbReference type="InterPro" id="IPR001387">
    <property type="entry name" value="Cro/C1-type_HTH"/>
</dbReference>
<dbReference type="Pfam" id="PF01381">
    <property type="entry name" value="HTH_3"/>
    <property type="match status" value="1"/>
</dbReference>
<comment type="caution">
    <text evidence="2">The sequence shown here is derived from an EMBL/GenBank/DDBJ whole genome shotgun (WGS) entry which is preliminary data.</text>
</comment>
<dbReference type="EMBL" id="BJYI01000026">
    <property type="protein sequence ID" value="GEN74068.1"/>
    <property type="molecule type" value="Genomic_DNA"/>
</dbReference>
<dbReference type="RefSeq" id="WP_111960093.1">
    <property type="nucleotide sequence ID" value="NZ_BJYI01000026.1"/>
</dbReference>
<dbReference type="GO" id="GO:0003677">
    <property type="term" value="F:DNA binding"/>
    <property type="evidence" value="ECO:0007669"/>
    <property type="project" value="InterPro"/>
</dbReference>
<dbReference type="SMART" id="SM00530">
    <property type="entry name" value="HTH_XRE"/>
    <property type="match status" value="1"/>
</dbReference>
<protein>
    <recommendedName>
        <fullName evidence="1">HTH cro/C1-type domain-containing protein</fullName>
    </recommendedName>
</protein>
<sequence length="122" mass="14379">MRKDRLRDTRKDKGITQQQLADVIATDVSNYSRKESGNVSIVMREWEKISEFLGVPLYEIYEDDYVPAPAEEINKNDNHTVMKDKVMTVIKDEDFYKAIIRDLQEYISLLKQEIYSLKNSKK</sequence>
<gene>
    <name evidence="2" type="ORF">CLA01_41400</name>
</gene>
<reference evidence="2 3" key="1">
    <citation type="submission" date="2019-07" db="EMBL/GenBank/DDBJ databases">
        <title>Whole genome shotgun sequence of Chryseobacterium lathyri NBRC 105250.</title>
        <authorList>
            <person name="Hosoyama A."/>
            <person name="Uohara A."/>
            <person name="Ohji S."/>
            <person name="Ichikawa N."/>
        </authorList>
    </citation>
    <scope>NUCLEOTIDE SEQUENCE [LARGE SCALE GENOMIC DNA]</scope>
    <source>
        <strain evidence="2 3">NBRC 105250</strain>
    </source>
</reference>
<accession>A0A511YFU6</accession>
<dbReference type="Gene3D" id="1.10.260.40">
    <property type="entry name" value="lambda repressor-like DNA-binding domains"/>
    <property type="match status" value="1"/>
</dbReference>
<dbReference type="Proteomes" id="UP000321150">
    <property type="component" value="Unassembled WGS sequence"/>
</dbReference>
<evidence type="ECO:0000313" key="2">
    <source>
        <dbReference type="EMBL" id="GEN74068.1"/>
    </source>
</evidence>
<name>A0A511YFU6_9FLAO</name>
<dbReference type="PROSITE" id="PS50943">
    <property type="entry name" value="HTH_CROC1"/>
    <property type="match status" value="1"/>
</dbReference>
<organism evidence="2 3">
    <name type="scientific">Chryseobacterium lathyri</name>
    <dbReference type="NCBI Taxonomy" id="395933"/>
    <lineage>
        <taxon>Bacteria</taxon>
        <taxon>Pseudomonadati</taxon>
        <taxon>Bacteroidota</taxon>
        <taxon>Flavobacteriia</taxon>
        <taxon>Flavobacteriales</taxon>
        <taxon>Weeksellaceae</taxon>
        <taxon>Chryseobacterium group</taxon>
        <taxon>Chryseobacterium</taxon>
    </lineage>
</organism>
<feature type="domain" description="HTH cro/C1-type" evidence="1">
    <location>
        <begin position="6"/>
        <end position="60"/>
    </location>
</feature>
<dbReference type="OrthoDB" id="1274166at2"/>
<proteinExistence type="predicted"/>
<evidence type="ECO:0000259" key="1">
    <source>
        <dbReference type="PROSITE" id="PS50943"/>
    </source>
</evidence>
<dbReference type="CDD" id="cd00093">
    <property type="entry name" value="HTH_XRE"/>
    <property type="match status" value="1"/>
</dbReference>
<dbReference type="AlphaFoldDB" id="A0A511YFU6"/>